<name>Q0C2Q8_HYPNA</name>
<dbReference type="Proteomes" id="UP000001959">
    <property type="component" value="Chromosome"/>
</dbReference>
<dbReference type="KEGG" id="hne:HNE_1267"/>
<dbReference type="HOGENOM" id="CLU_128777_1_0_5"/>
<organism evidence="1 2">
    <name type="scientific">Hyphomonas neptunium (strain ATCC 15444)</name>
    <dbReference type="NCBI Taxonomy" id="228405"/>
    <lineage>
        <taxon>Bacteria</taxon>
        <taxon>Pseudomonadati</taxon>
        <taxon>Pseudomonadota</taxon>
        <taxon>Alphaproteobacteria</taxon>
        <taxon>Hyphomonadales</taxon>
        <taxon>Hyphomonadaceae</taxon>
        <taxon>Hyphomonas</taxon>
    </lineage>
</organism>
<accession>Q0C2Q8</accession>
<gene>
    <name evidence="1" type="ordered locus">HNE_1267</name>
</gene>
<sequence>MGFLSGGLRALAAALLVLAVAVRVVVPAGYMVGEDTSGQMQIELCTEHGVVSRTIDLATGEYVEPGGDVPAEGDQKAADGCVFAAGVQIAVPLNDAPDLAQLRVIGEAGLHHPVAFEIARRLAAPLLYPTGPPASL</sequence>
<protein>
    <submittedName>
        <fullName evidence="1">Uncharacterized protein</fullName>
    </submittedName>
</protein>
<dbReference type="EMBL" id="CP000158">
    <property type="protein sequence ID" value="ABI78771.1"/>
    <property type="molecule type" value="Genomic_DNA"/>
</dbReference>
<evidence type="ECO:0000313" key="1">
    <source>
        <dbReference type="EMBL" id="ABI78771.1"/>
    </source>
</evidence>
<reference evidence="1 2" key="1">
    <citation type="journal article" date="2006" name="J. Bacteriol.">
        <title>Comparative genomic evidence for a close relationship between the dimorphic prosthecate bacteria Hyphomonas neptunium and Caulobacter crescentus.</title>
        <authorList>
            <person name="Badger J.H."/>
            <person name="Hoover T.R."/>
            <person name="Brun Y.V."/>
            <person name="Weiner R.M."/>
            <person name="Laub M.T."/>
            <person name="Alexandre G."/>
            <person name="Mrazek J."/>
            <person name="Ren Q."/>
            <person name="Paulsen I.T."/>
            <person name="Nelson K.E."/>
            <person name="Khouri H.M."/>
            <person name="Radune D."/>
            <person name="Sosa J."/>
            <person name="Dodson R.J."/>
            <person name="Sullivan S.A."/>
            <person name="Rosovitz M.J."/>
            <person name="Madupu R."/>
            <person name="Brinkac L.M."/>
            <person name="Durkin A.S."/>
            <person name="Daugherty S.C."/>
            <person name="Kothari S.P."/>
            <person name="Giglio M.G."/>
            <person name="Zhou L."/>
            <person name="Haft D.H."/>
            <person name="Selengut J.D."/>
            <person name="Davidsen T.M."/>
            <person name="Yang Q."/>
            <person name="Zafar N."/>
            <person name="Ward N.L."/>
        </authorList>
    </citation>
    <scope>NUCLEOTIDE SEQUENCE [LARGE SCALE GENOMIC DNA]</scope>
    <source>
        <strain evidence="1 2">ATCC 15444</strain>
    </source>
</reference>
<evidence type="ECO:0000313" key="2">
    <source>
        <dbReference type="Proteomes" id="UP000001959"/>
    </source>
</evidence>
<keyword evidence="2" id="KW-1185">Reference proteome</keyword>
<proteinExistence type="predicted"/>
<dbReference type="AlphaFoldDB" id="Q0C2Q8"/>
<dbReference type="STRING" id="228405.HNE_1267"/>